<organism evidence="1 2">
    <name type="scientific">Streptomyces zhihengii</name>
    <dbReference type="NCBI Taxonomy" id="1818004"/>
    <lineage>
        <taxon>Bacteria</taxon>
        <taxon>Bacillati</taxon>
        <taxon>Actinomycetota</taxon>
        <taxon>Actinomycetes</taxon>
        <taxon>Kitasatosporales</taxon>
        <taxon>Streptomycetaceae</taxon>
        <taxon>Streptomyces</taxon>
    </lineage>
</organism>
<dbReference type="Gene3D" id="3.40.50.1000">
    <property type="entry name" value="HAD superfamily/HAD-like"/>
    <property type="match status" value="1"/>
</dbReference>
<dbReference type="NCBIfam" id="TIGR01549">
    <property type="entry name" value="HAD-SF-IA-v1"/>
    <property type="match status" value="1"/>
</dbReference>
<comment type="caution">
    <text evidence="1">The sequence shown here is derived from an EMBL/GenBank/DDBJ whole genome shotgun (WGS) entry which is preliminary data.</text>
</comment>
<dbReference type="SFLD" id="SFLDS00003">
    <property type="entry name" value="Haloacid_Dehalogenase"/>
    <property type="match status" value="1"/>
</dbReference>
<dbReference type="SFLD" id="SFLDG01129">
    <property type="entry name" value="C1.5:_HAD__Beta-PGM__Phosphata"/>
    <property type="match status" value="1"/>
</dbReference>
<dbReference type="InterPro" id="IPR050155">
    <property type="entry name" value="HAD-like_hydrolase_sf"/>
</dbReference>
<sequence length="227" mass="23628">MDTPAAGGPHGRAAVFDVDGSLVDTNHLHVVTWWEAFRQAGHRVSTHAIHRAIGLASGDLVAHLLGGERAREEADAVSAAHKALYGQYLERLAPMPHAGRLLRRLAGDGWKVVLATSAGGHELSALRRAIDADDAIAGTASADDVSEGKPAAEPVERALELVGVAAEHAVFVGDTVWDMRAGRNAGVRCVGLLCGGIPRADLEDAGADSVFDDPAHLLASLTRDPAG</sequence>
<dbReference type="InterPro" id="IPR036412">
    <property type="entry name" value="HAD-like_sf"/>
</dbReference>
<evidence type="ECO:0000313" key="2">
    <source>
        <dbReference type="Proteomes" id="UP000664109"/>
    </source>
</evidence>
<dbReference type="NCBIfam" id="TIGR01509">
    <property type="entry name" value="HAD-SF-IA-v3"/>
    <property type="match status" value="1"/>
</dbReference>
<dbReference type="EMBL" id="JAFEJA010000001">
    <property type="protein sequence ID" value="MBM9617709.1"/>
    <property type="molecule type" value="Genomic_DNA"/>
</dbReference>
<accession>A0ABS2UJI2</accession>
<dbReference type="InterPro" id="IPR023198">
    <property type="entry name" value="PGP-like_dom2"/>
</dbReference>
<dbReference type="InterPro" id="IPR023214">
    <property type="entry name" value="HAD_sf"/>
</dbReference>
<dbReference type="Pfam" id="PF00702">
    <property type="entry name" value="Hydrolase"/>
    <property type="match status" value="1"/>
</dbReference>
<keyword evidence="1" id="KW-0378">Hydrolase</keyword>
<proteinExistence type="predicted"/>
<dbReference type="SUPFAM" id="SSF56784">
    <property type="entry name" value="HAD-like"/>
    <property type="match status" value="1"/>
</dbReference>
<dbReference type="Gene3D" id="1.10.150.240">
    <property type="entry name" value="Putative phosphatase, domain 2"/>
    <property type="match status" value="1"/>
</dbReference>
<keyword evidence="2" id="KW-1185">Reference proteome</keyword>
<name>A0ABS2UJI2_9ACTN</name>
<evidence type="ECO:0000313" key="1">
    <source>
        <dbReference type="EMBL" id="MBM9617709.1"/>
    </source>
</evidence>
<dbReference type="PANTHER" id="PTHR43434">
    <property type="entry name" value="PHOSPHOGLYCOLATE PHOSPHATASE"/>
    <property type="match status" value="1"/>
</dbReference>
<protein>
    <submittedName>
        <fullName evidence="1">HAD family hydrolase</fullName>
    </submittedName>
</protein>
<dbReference type="Proteomes" id="UP000664109">
    <property type="component" value="Unassembled WGS sequence"/>
</dbReference>
<dbReference type="PANTHER" id="PTHR43434:SF16">
    <property type="entry name" value="BLL8046 PROTEIN"/>
    <property type="match status" value="1"/>
</dbReference>
<dbReference type="SFLD" id="SFLDG01135">
    <property type="entry name" value="C1.5.6:_HAD__Beta-PGM__Phospha"/>
    <property type="match status" value="1"/>
</dbReference>
<gene>
    <name evidence="1" type="ORF">JE024_02945</name>
</gene>
<reference evidence="1 2" key="1">
    <citation type="journal article" date="2016" name="Arch. Microbiol.">
        <title>Streptomyces zhihengii sp. nov., isolated from rhizospheric soil of Psammosilene tunicoides.</title>
        <authorList>
            <person name="Huang M.J."/>
            <person name="Fei J.J."/>
            <person name="Salam N."/>
            <person name="Kim C.J."/>
            <person name="Hozzein W.N."/>
            <person name="Xiao M."/>
            <person name="Huang H.Q."/>
            <person name="Li W.J."/>
        </authorList>
    </citation>
    <scope>NUCLEOTIDE SEQUENCE [LARGE SCALE GENOMIC DNA]</scope>
    <source>
        <strain evidence="1 2">YIM T102</strain>
    </source>
</reference>
<dbReference type="GO" id="GO:0016787">
    <property type="term" value="F:hydrolase activity"/>
    <property type="evidence" value="ECO:0007669"/>
    <property type="project" value="UniProtKB-KW"/>
</dbReference>
<dbReference type="InterPro" id="IPR006439">
    <property type="entry name" value="HAD-SF_hydro_IA"/>
</dbReference>